<feature type="coiled-coil region" evidence="3">
    <location>
        <begin position="491"/>
        <end position="560"/>
    </location>
</feature>
<dbReference type="EMBL" id="JAMYWD010000005">
    <property type="protein sequence ID" value="KAJ4971006.1"/>
    <property type="molecule type" value="Genomic_DNA"/>
</dbReference>
<keyword evidence="7" id="KW-1185">Reference proteome</keyword>
<name>A0A9Q0KIB9_9MAGN</name>
<dbReference type="PANTHER" id="PTHR32258">
    <property type="entry name" value="PROTEIN NETWORKED 4A"/>
    <property type="match status" value="1"/>
</dbReference>
<evidence type="ECO:0000256" key="1">
    <source>
        <dbReference type="ARBA" id="ARBA00023054"/>
    </source>
</evidence>
<dbReference type="Pfam" id="PF07765">
    <property type="entry name" value="KIP1"/>
    <property type="match status" value="1"/>
</dbReference>
<comment type="similarity">
    <text evidence="2">Belongs to the NET family.</text>
</comment>
<dbReference type="PANTHER" id="PTHR32258:SF3">
    <property type="entry name" value="PROTEIN NETWORKED 4A"/>
    <property type="match status" value="1"/>
</dbReference>
<keyword evidence="1 3" id="KW-0175">Coiled coil</keyword>
<dbReference type="OrthoDB" id="1877257at2759"/>
<dbReference type="Proteomes" id="UP001141806">
    <property type="component" value="Unassembled WGS sequence"/>
</dbReference>
<feature type="region of interest" description="Disordered" evidence="4">
    <location>
        <begin position="440"/>
        <end position="459"/>
    </location>
</feature>
<evidence type="ECO:0000256" key="2">
    <source>
        <dbReference type="ARBA" id="ARBA00038006"/>
    </source>
</evidence>
<evidence type="ECO:0000259" key="5">
    <source>
        <dbReference type="PROSITE" id="PS51774"/>
    </source>
</evidence>
<feature type="compositionally biased region" description="Polar residues" evidence="4">
    <location>
        <begin position="184"/>
        <end position="194"/>
    </location>
</feature>
<dbReference type="InterPro" id="IPR051861">
    <property type="entry name" value="NET_actin-binding_domain"/>
</dbReference>
<feature type="domain" description="NAB" evidence="5">
    <location>
        <begin position="83"/>
        <end position="163"/>
    </location>
</feature>
<evidence type="ECO:0000256" key="3">
    <source>
        <dbReference type="SAM" id="Coils"/>
    </source>
</evidence>
<organism evidence="6 7">
    <name type="scientific">Protea cynaroides</name>
    <dbReference type="NCBI Taxonomy" id="273540"/>
    <lineage>
        <taxon>Eukaryota</taxon>
        <taxon>Viridiplantae</taxon>
        <taxon>Streptophyta</taxon>
        <taxon>Embryophyta</taxon>
        <taxon>Tracheophyta</taxon>
        <taxon>Spermatophyta</taxon>
        <taxon>Magnoliopsida</taxon>
        <taxon>Proteales</taxon>
        <taxon>Proteaceae</taxon>
        <taxon>Protea</taxon>
    </lineage>
</organism>
<reference evidence="6" key="1">
    <citation type="journal article" date="2023" name="Plant J.">
        <title>The genome of the king protea, Protea cynaroides.</title>
        <authorList>
            <person name="Chang J."/>
            <person name="Duong T.A."/>
            <person name="Schoeman C."/>
            <person name="Ma X."/>
            <person name="Roodt D."/>
            <person name="Barker N."/>
            <person name="Li Z."/>
            <person name="Van de Peer Y."/>
            <person name="Mizrachi E."/>
        </authorList>
    </citation>
    <scope>NUCLEOTIDE SEQUENCE</scope>
    <source>
        <tissue evidence="6">Young leaves</tissue>
    </source>
</reference>
<feature type="compositionally biased region" description="Polar residues" evidence="4">
    <location>
        <begin position="450"/>
        <end position="459"/>
    </location>
</feature>
<proteinExistence type="inferred from homology"/>
<evidence type="ECO:0000313" key="6">
    <source>
        <dbReference type="EMBL" id="KAJ4971006.1"/>
    </source>
</evidence>
<dbReference type="GO" id="GO:0005774">
    <property type="term" value="C:vacuolar membrane"/>
    <property type="evidence" value="ECO:0007669"/>
    <property type="project" value="TreeGrafter"/>
</dbReference>
<feature type="coiled-coil region" evidence="3">
    <location>
        <begin position="603"/>
        <end position="637"/>
    </location>
</feature>
<feature type="region of interest" description="Disordered" evidence="4">
    <location>
        <begin position="182"/>
        <end position="201"/>
    </location>
</feature>
<sequence length="675" mass="77631">MAAEVEKGISIWVSSVCVEENCGLPPLIVVSKSGESFRAPWVKYCTLHRRSASPERQRSSGFHRFFEAFEAKVSKKLNMAESHSWWWDSHISPKSSKWMAECLEEMDRSVKRMLQLIEGDGDSFAKKADMYYQKRPELIFHVEDFYRMYRSLAERYDHLTGELRKNIPMELQSQNFGISDVRSEQVSPITTPNRKPNRCRNTHRAAGFDFFLGSRRGSCNDLTQKDGKQSLSVLSDVDSDDDDDASSVNNYSDPPVNGQDEGLQQRVIELEKELRDATEKIAGYEDQLRIANGKLKLAEEEIASLKRELGDNESMKLIAYNFHALLELAQKDIQVAEIAGYEEQLRFAEEEIARLKREIGDYESMKLAYNSHAQLELDQKDIQEVVTDNISGEGWSFDLQEQIPGLETNVSALNSGSLLEILKIANKRLQDKEDEIARLKPELENDKQSSEGNGDSVCQMSKDVSERITELEEDVLREEVSKTDQNSSAEKELLQAEILKVTEERAQLEVKLRDWESRGRSLEEEMDRLKVGIEKRGDDVEALNKDLEALKIKYEIVVTERDGLKATVEMAMEEVSCRDLRIEEMDEHLKRLHMEQVKLVMGAERGRKVVEELEKKVKKLEEEVERQRVAIANGAEEKREAIRQLCYSLDHYRNGYQQLRQAFIGRHKRFSVLAS</sequence>
<dbReference type="AlphaFoldDB" id="A0A9Q0KIB9"/>
<feature type="compositionally biased region" description="Basic and acidic residues" evidence="4">
    <location>
        <begin position="440"/>
        <end position="449"/>
    </location>
</feature>
<comment type="caution">
    <text evidence="6">The sequence shown here is derived from an EMBL/GenBank/DDBJ whole genome shotgun (WGS) entry which is preliminary data.</text>
</comment>
<dbReference type="GO" id="GO:0003779">
    <property type="term" value="F:actin binding"/>
    <property type="evidence" value="ECO:0007669"/>
    <property type="project" value="InterPro"/>
</dbReference>
<accession>A0A9Q0KIB9</accession>
<dbReference type="PROSITE" id="PS51774">
    <property type="entry name" value="NAB"/>
    <property type="match status" value="1"/>
</dbReference>
<gene>
    <name evidence="6" type="ORF">NE237_004105</name>
</gene>
<evidence type="ECO:0000256" key="4">
    <source>
        <dbReference type="SAM" id="MobiDB-lite"/>
    </source>
</evidence>
<evidence type="ECO:0000313" key="7">
    <source>
        <dbReference type="Proteomes" id="UP001141806"/>
    </source>
</evidence>
<protein>
    <recommendedName>
        <fullName evidence="5">NAB domain-containing protein</fullName>
    </recommendedName>
</protein>
<dbReference type="InterPro" id="IPR011684">
    <property type="entry name" value="NAB"/>
</dbReference>
<feature type="region of interest" description="Disordered" evidence="4">
    <location>
        <begin position="230"/>
        <end position="263"/>
    </location>
</feature>